<feature type="non-terminal residue" evidence="2">
    <location>
        <position position="1"/>
    </location>
</feature>
<feature type="domain" description="DUF5641" evidence="1">
    <location>
        <begin position="1"/>
        <end position="76"/>
    </location>
</feature>
<dbReference type="Pfam" id="PF18701">
    <property type="entry name" value="DUF5641"/>
    <property type="match status" value="1"/>
</dbReference>
<accession>A0A151JC97</accession>
<dbReference type="AlphaFoldDB" id="A0A151JC97"/>
<dbReference type="InterPro" id="IPR040676">
    <property type="entry name" value="DUF5641"/>
</dbReference>
<evidence type="ECO:0000313" key="2">
    <source>
        <dbReference type="EMBL" id="KYN23209.1"/>
    </source>
</evidence>
<protein>
    <recommendedName>
        <fullName evidence="1">DUF5641 domain-containing protein</fullName>
    </recommendedName>
</protein>
<proteinExistence type="predicted"/>
<keyword evidence="3" id="KW-1185">Reference proteome</keyword>
<evidence type="ECO:0000313" key="3">
    <source>
        <dbReference type="Proteomes" id="UP000078492"/>
    </source>
</evidence>
<reference evidence="2 3" key="1">
    <citation type="submission" date="2015-09" db="EMBL/GenBank/DDBJ databases">
        <title>Trachymyrmex cornetzi WGS genome.</title>
        <authorList>
            <person name="Nygaard S."/>
            <person name="Hu H."/>
            <person name="Boomsma J."/>
            <person name="Zhang G."/>
        </authorList>
    </citation>
    <scope>NUCLEOTIDE SEQUENCE [LARGE SCALE GENOMIC DNA]</scope>
    <source>
        <strain evidence="2">Tcor2-1</strain>
        <tissue evidence="2">Whole body</tissue>
    </source>
</reference>
<dbReference type="EMBL" id="KQ979049">
    <property type="protein sequence ID" value="KYN23209.1"/>
    <property type="molecule type" value="Genomic_DNA"/>
</dbReference>
<name>A0A151JC97_9HYME</name>
<dbReference type="PANTHER" id="PTHR47331:SF5">
    <property type="entry name" value="RIBONUCLEASE H"/>
    <property type="match status" value="1"/>
</dbReference>
<gene>
    <name evidence="2" type="ORF">ALC57_04375</name>
</gene>
<organism evidence="2 3">
    <name type="scientific">Trachymyrmex cornetzi</name>
    <dbReference type="NCBI Taxonomy" id="471704"/>
    <lineage>
        <taxon>Eukaryota</taxon>
        <taxon>Metazoa</taxon>
        <taxon>Ecdysozoa</taxon>
        <taxon>Arthropoda</taxon>
        <taxon>Hexapoda</taxon>
        <taxon>Insecta</taxon>
        <taxon>Pterygota</taxon>
        <taxon>Neoptera</taxon>
        <taxon>Endopterygota</taxon>
        <taxon>Hymenoptera</taxon>
        <taxon>Apocrita</taxon>
        <taxon>Aculeata</taxon>
        <taxon>Formicoidea</taxon>
        <taxon>Formicidae</taxon>
        <taxon>Myrmicinae</taxon>
        <taxon>Trachymyrmex</taxon>
    </lineage>
</organism>
<dbReference type="PANTHER" id="PTHR47331">
    <property type="entry name" value="PHD-TYPE DOMAIN-CONTAINING PROTEIN"/>
    <property type="match status" value="1"/>
</dbReference>
<dbReference type="STRING" id="471704.A0A151JC97"/>
<dbReference type="Proteomes" id="UP000078492">
    <property type="component" value="Unassembled WGS sequence"/>
</dbReference>
<sequence>RDYLSSLQARTKWRHAASNLKVGELVIVKNPLLPPSKWDLARIERVHPGSDGLVRVVTIRSERSRLKRPITQLCKLPTDCNLSAPASD</sequence>
<evidence type="ECO:0000259" key="1">
    <source>
        <dbReference type="Pfam" id="PF18701"/>
    </source>
</evidence>